<name>A0A165I635_EXIGL</name>
<organism evidence="1 2">
    <name type="scientific">Exidia glandulosa HHB12029</name>
    <dbReference type="NCBI Taxonomy" id="1314781"/>
    <lineage>
        <taxon>Eukaryota</taxon>
        <taxon>Fungi</taxon>
        <taxon>Dikarya</taxon>
        <taxon>Basidiomycota</taxon>
        <taxon>Agaricomycotina</taxon>
        <taxon>Agaricomycetes</taxon>
        <taxon>Auriculariales</taxon>
        <taxon>Exidiaceae</taxon>
        <taxon>Exidia</taxon>
    </lineage>
</organism>
<reference evidence="1 2" key="1">
    <citation type="journal article" date="2016" name="Mol. Biol. Evol.">
        <title>Comparative Genomics of Early-Diverging Mushroom-Forming Fungi Provides Insights into the Origins of Lignocellulose Decay Capabilities.</title>
        <authorList>
            <person name="Nagy L.G."/>
            <person name="Riley R."/>
            <person name="Tritt A."/>
            <person name="Adam C."/>
            <person name="Daum C."/>
            <person name="Floudas D."/>
            <person name="Sun H."/>
            <person name="Yadav J.S."/>
            <person name="Pangilinan J."/>
            <person name="Larsson K.H."/>
            <person name="Matsuura K."/>
            <person name="Barry K."/>
            <person name="Labutti K."/>
            <person name="Kuo R."/>
            <person name="Ohm R.A."/>
            <person name="Bhattacharya S.S."/>
            <person name="Shirouzu T."/>
            <person name="Yoshinaga Y."/>
            <person name="Martin F.M."/>
            <person name="Grigoriev I.V."/>
            <person name="Hibbett D.S."/>
        </authorList>
    </citation>
    <scope>NUCLEOTIDE SEQUENCE [LARGE SCALE GENOMIC DNA]</scope>
    <source>
        <strain evidence="1 2">HHB12029</strain>
    </source>
</reference>
<dbReference type="EMBL" id="KV425998">
    <property type="protein sequence ID" value="KZV92952.1"/>
    <property type="molecule type" value="Genomic_DNA"/>
</dbReference>
<accession>A0A165I635</accession>
<sequence>MANNAIETSMDENENDATDTSVKDVIDGCKNADGFTKCFATLGDFKQSCFTISRPLANNVAFVLPPPSSTCTLFT</sequence>
<dbReference type="Proteomes" id="UP000077266">
    <property type="component" value="Unassembled WGS sequence"/>
</dbReference>
<evidence type="ECO:0000313" key="2">
    <source>
        <dbReference type="Proteomes" id="UP000077266"/>
    </source>
</evidence>
<dbReference type="InParanoid" id="A0A165I635"/>
<keyword evidence="2" id="KW-1185">Reference proteome</keyword>
<dbReference type="AlphaFoldDB" id="A0A165I635"/>
<proteinExistence type="predicted"/>
<gene>
    <name evidence="1" type="ORF">EXIGLDRAFT_768483</name>
</gene>
<protein>
    <submittedName>
        <fullName evidence="1">Uncharacterized protein</fullName>
    </submittedName>
</protein>
<evidence type="ECO:0000313" key="1">
    <source>
        <dbReference type="EMBL" id="KZV92952.1"/>
    </source>
</evidence>